<evidence type="ECO:0000313" key="1">
    <source>
        <dbReference type="EMBL" id="GII54068.1"/>
    </source>
</evidence>
<dbReference type="Gene3D" id="2.30.320.10">
    <property type="entry name" value="YwqG-like"/>
    <property type="match status" value="1"/>
</dbReference>
<reference evidence="1" key="1">
    <citation type="submission" date="2021-01" db="EMBL/GenBank/DDBJ databases">
        <title>Whole genome shotgun sequence of Planotetraspora thailandica NBRC 104271.</title>
        <authorList>
            <person name="Komaki H."/>
            <person name="Tamura T."/>
        </authorList>
    </citation>
    <scope>NUCLEOTIDE SEQUENCE</scope>
    <source>
        <strain evidence="1">NBRC 104271</strain>
    </source>
</reference>
<gene>
    <name evidence="1" type="ORF">Pth03_24570</name>
</gene>
<dbReference type="AlphaFoldDB" id="A0A8J3UZL4"/>
<name>A0A8J3UZL4_9ACTN</name>
<evidence type="ECO:0000313" key="2">
    <source>
        <dbReference type="Proteomes" id="UP000605992"/>
    </source>
</evidence>
<comment type="caution">
    <text evidence="1">The sequence shown here is derived from an EMBL/GenBank/DDBJ whole genome shotgun (WGS) entry which is preliminary data.</text>
</comment>
<protein>
    <recommendedName>
        <fullName evidence="3">DUF1963 domain-containing protein</fullName>
    </recommendedName>
</protein>
<proteinExistence type="predicted"/>
<keyword evidence="2" id="KW-1185">Reference proteome</keyword>
<sequence>MISTTPAQRALLLAEFPELLDFARPALRLHPRPGVTEIGDSSVGGPLLWPADEPWPTCTEPHLVERVSTLSTEESARRHEDSIARRRRSLEHLEKLGGAVPDLVEQARAALAKAEFGPRHMVGVSREAEPSGEPVVMAPVLQLFERDAPGIAFADDSDLVQVLWCPAQHASGLGPRPVVFWRRVAEIDACREAAPALNRVFRDSWVPLMCVVHPESVLEFPPICTLEDETSTGLFGLLPASLETRIREWDAAENLPEELSYVRLAHAPGWKVGGWEFSAPEDDALVDCACGAPMRPLLETYSNEELAGPWSPSSGPDFVWGDPENWTDQEPTGVKVARNGALWIRICSVNPRHPIDVGLF</sequence>
<organism evidence="1 2">
    <name type="scientific">Planotetraspora thailandica</name>
    <dbReference type="NCBI Taxonomy" id="487172"/>
    <lineage>
        <taxon>Bacteria</taxon>
        <taxon>Bacillati</taxon>
        <taxon>Actinomycetota</taxon>
        <taxon>Actinomycetes</taxon>
        <taxon>Streptosporangiales</taxon>
        <taxon>Streptosporangiaceae</taxon>
        <taxon>Planotetraspora</taxon>
    </lineage>
</organism>
<evidence type="ECO:0008006" key="3">
    <source>
        <dbReference type="Google" id="ProtNLM"/>
    </source>
</evidence>
<dbReference type="EMBL" id="BOOR01000012">
    <property type="protein sequence ID" value="GII54068.1"/>
    <property type="molecule type" value="Genomic_DNA"/>
</dbReference>
<dbReference type="Proteomes" id="UP000605992">
    <property type="component" value="Unassembled WGS sequence"/>
</dbReference>
<accession>A0A8J3UZL4</accession>